<keyword evidence="2" id="KW-1133">Transmembrane helix</keyword>
<accession>A0A922NWV6</accession>
<organism evidence="3 4">
    <name type="scientific">Pseudorhizobium pelagicum</name>
    <dbReference type="NCBI Taxonomy" id="1509405"/>
    <lineage>
        <taxon>Bacteria</taxon>
        <taxon>Pseudomonadati</taxon>
        <taxon>Pseudomonadota</taxon>
        <taxon>Alphaproteobacteria</taxon>
        <taxon>Hyphomicrobiales</taxon>
        <taxon>Rhizobiaceae</taxon>
        <taxon>Rhizobium/Agrobacterium group</taxon>
        <taxon>Pseudorhizobium</taxon>
    </lineage>
</organism>
<keyword evidence="2" id="KW-0812">Transmembrane</keyword>
<dbReference type="AlphaFoldDB" id="A0A922NWV6"/>
<proteinExistence type="predicted"/>
<evidence type="ECO:0000313" key="3">
    <source>
        <dbReference type="EMBL" id="KEQ03066.1"/>
    </source>
</evidence>
<dbReference type="EMBL" id="JOKJ01000038">
    <property type="protein sequence ID" value="KEQ03066.1"/>
    <property type="molecule type" value="Genomic_DNA"/>
</dbReference>
<evidence type="ECO:0000256" key="1">
    <source>
        <dbReference type="SAM" id="MobiDB-lite"/>
    </source>
</evidence>
<sequence length="114" mass="11910">MPSRAHDSTPNAPQIRGDIQRGLTGDKRPGFDPAMAPLETDSEAGGVPLSPEQVAMVSATHPRHGGQLKSRNFDVAMGSSLRGTLERRLSLPALLPILAAVVIGAVVVIGALLR</sequence>
<evidence type="ECO:0000313" key="4">
    <source>
        <dbReference type="Proteomes" id="UP000052167"/>
    </source>
</evidence>
<evidence type="ECO:0000256" key="2">
    <source>
        <dbReference type="SAM" id="Phobius"/>
    </source>
</evidence>
<feature type="region of interest" description="Disordered" evidence="1">
    <location>
        <begin position="1"/>
        <end position="48"/>
    </location>
</feature>
<name>A0A922NWV6_9HYPH</name>
<dbReference type="Proteomes" id="UP000052167">
    <property type="component" value="Unassembled WGS sequence"/>
</dbReference>
<comment type="caution">
    <text evidence="3">The sequence shown here is derived from an EMBL/GenBank/DDBJ whole genome shotgun (WGS) entry which is preliminary data.</text>
</comment>
<feature type="transmembrane region" description="Helical" evidence="2">
    <location>
        <begin position="89"/>
        <end position="113"/>
    </location>
</feature>
<protein>
    <submittedName>
        <fullName evidence="3">Uncharacterized protein</fullName>
    </submittedName>
</protein>
<keyword evidence="4" id="KW-1185">Reference proteome</keyword>
<gene>
    <name evidence="3" type="ORF">GV68_17990</name>
</gene>
<keyword evidence="2" id="KW-0472">Membrane</keyword>
<reference evidence="3 4" key="1">
    <citation type="submission" date="2014-06" db="EMBL/GenBank/DDBJ databases">
        <title>Rhizobium pelagicum/R2-400B4.</title>
        <authorList>
            <person name="Kimes N.E."/>
            <person name="Lopez-Perez M."/>
        </authorList>
    </citation>
    <scope>NUCLEOTIDE SEQUENCE [LARGE SCALE GENOMIC DNA]</scope>
    <source>
        <strain evidence="3 4">R2-400B4</strain>
    </source>
</reference>